<evidence type="ECO:0000313" key="3">
    <source>
        <dbReference type="Proteomes" id="UP000008561"/>
    </source>
</evidence>
<evidence type="ECO:0000313" key="2">
    <source>
        <dbReference type="EMBL" id="ABW68765.1"/>
    </source>
</evidence>
<dbReference type="STRING" id="96561.Dole_2962"/>
<gene>
    <name evidence="2" type="ordered locus">Dole_2962</name>
</gene>
<sequence length="250" mass="27061">MLTPKCKTGNIVLEPLAPETDALLAGTIGQLGYPGAEAVTDKIWPQIHGGIKTCLELARPKTLCRSTPFRALEKKAIRGNGLLLETVNWTRLAARMSGICELCCFAVTLGPDIDKVIKDLSPTDMVRAFMLDAAASILAEQYADQVHRQVRRHYEQAGVEASARFSPGYCDWPIAMGQAAIFAFLEPEAIGIHAASTGLMKPRKSVTAAVIAAKAMPEQSPCFLCARKCAHRRAPYAETETSRSEGSMQS</sequence>
<dbReference type="eggNOG" id="COG1410">
    <property type="taxonomic scope" value="Bacteria"/>
</dbReference>
<name>A8ZYZ2_DESOH</name>
<dbReference type="AlphaFoldDB" id="A8ZYZ2"/>
<evidence type="ECO:0000259" key="1">
    <source>
        <dbReference type="Pfam" id="PF02965"/>
    </source>
</evidence>
<dbReference type="Pfam" id="PF02965">
    <property type="entry name" value="Met_synt_B12"/>
    <property type="match status" value="1"/>
</dbReference>
<dbReference type="GO" id="GO:0008705">
    <property type="term" value="F:methionine synthase activity"/>
    <property type="evidence" value="ECO:0007669"/>
    <property type="project" value="InterPro"/>
</dbReference>
<proteinExistence type="predicted"/>
<dbReference type="OrthoDB" id="5422674at2"/>
<dbReference type="EMBL" id="CP000859">
    <property type="protein sequence ID" value="ABW68765.1"/>
    <property type="molecule type" value="Genomic_DNA"/>
</dbReference>
<dbReference type="RefSeq" id="WP_012176376.1">
    <property type="nucleotide sequence ID" value="NC_009943.1"/>
</dbReference>
<dbReference type="Gene3D" id="3.40.109.40">
    <property type="match status" value="1"/>
</dbReference>
<organism evidence="2 3">
    <name type="scientific">Desulfosudis oleivorans (strain DSM 6200 / JCM 39069 / Hxd3)</name>
    <name type="common">Desulfococcus oleovorans</name>
    <dbReference type="NCBI Taxonomy" id="96561"/>
    <lineage>
        <taxon>Bacteria</taxon>
        <taxon>Pseudomonadati</taxon>
        <taxon>Thermodesulfobacteriota</taxon>
        <taxon>Desulfobacteria</taxon>
        <taxon>Desulfobacterales</taxon>
        <taxon>Desulfosudaceae</taxon>
        <taxon>Desulfosudis</taxon>
    </lineage>
</organism>
<dbReference type="InterPro" id="IPR004223">
    <property type="entry name" value="VitB12-dep_Met_synth_activ_dom"/>
</dbReference>
<dbReference type="SUPFAM" id="SSF56507">
    <property type="entry name" value="Methionine synthase activation domain-like"/>
    <property type="match status" value="1"/>
</dbReference>
<dbReference type="KEGG" id="dol:Dole_2962"/>
<accession>A8ZYZ2</accession>
<protein>
    <submittedName>
        <fullName evidence="2">Vitamin B12 dependent methionine synthase activation region</fullName>
    </submittedName>
</protein>
<dbReference type="InterPro" id="IPR037010">
    <property type="entry name" value="VitB12-dep_Met_synth_activ_sf"/>
</dbReference>
<dbReference type="HOGENOM" id="CLU_079580_2_0_7"/>
<feature type="domain" description="AdoMet activation" evidence="1">
    <location>
        <begin position="102"/>
        <end position="214"/>
    </location>
</feature>
<dbReference type="Proteomes" id="UP000008561">
    <property type="component" value="Chromosome"/>
</dbReference>
<keyword evidence="3" id="KW-1185">Reference proteome</keyword>
<reference evidence="2 3" key="1">
    <citation type="submission" date="2007-10" db="EMBL/GenBank/DDBJ databases">
        <title>Complete sequence of Desulfococcus oleovorans Hxd3.</title>
        <authorList>
            <consortium name="US DOE Joint Genome Institute"/>
            <person name="Copeland A."/>
            <person name="Lucas S."/>
            <person name="Lapidus A."/>
            <person name="Barry K."/>
            <person name="Glavina del Rio T."/>
            <person name="Dalin E."/>
            <person name="Tice H."/>
            <person name="Pitluck S."/>
            <person name="Kiss H."/>
            <person name="Brettin T."/>
            <person name="Bruce D."/>
            <person name="Detter J.C."/>
            <person name="Han C."/>
            <person name="Schmutz J."/>
            <person name="Larimer F."/>
            <person name="Land M."/>
            <person name="Hauser L."/>
            <person name="Kyrpides N."/>
            <person name="Kim E."/>
            <person name="Wawrik B."/>
            <person name="Richardson P."/>
        </authorList>
    </citation>
    <scope>NUCLEOTIDE SEQUENCE [LARGE SCALE GENOMIC DNA]</scope>
    <source>
        <strain evidence="3">DSM 6200 / JCM 39069 / Hxd3</strain>
    </source>
</reference>